<evidence type="ECO:0000256" key="2">
    <source>
        <dbReference type="SAM" id="SignalP"/>
    </source>
</evidence>
<organism evidence="5 6">
    <name type="scientific">Polaribacter gangjinensis</name>
    <dbReference type="NCBI Taxonomy" id="574710"/>
    <lineage>
        <taxon>Bacteria</taxon>
        <taxon>Pseudomonadati</taxon>
        <taxon>Bacteroidota</taxon>
        <taxon>Flavobacteriia</taxon>
        <taxon>Flavobacteriales</taxon>
        <taxon>Flavobacteriaceae</taxon>
    </lineage>
</organism>
<proteinExistence type="predicted"/>
<feature type="chain" id="PRO_5015518598" evidence="2">
    <location>
        <begin position="21"/>
        <end position="391"/>
    </location>
</feature>
<evidence type="ECO:0000313" key="5">
    <source>
        <dbReference type="EMBL" id="PQJ74568.1"/>
    </source>
</evidence>
<evidence type="ECO:0000259" key="3">
    <source>
        <dbReference type="Pfam" id="PF13387"/>
    </source>
</evidence>
<feature type="transmembrane region" description="Helical" evidence="1">
    <location>
        <begin position="318"/>
        <end position="333"/>
    </location>
</feature>
<dbReference type="InterPro" id="IPR057436">
    <property type="entry name" value="5TMH_Lnb"/>
</dbReference>
<dbReference type="InterPro" id="IPR025178">
    <property type="entry name" value="Lnb_N"/>
</dbReference>
<dbReference type="OrthoDB" id="319167at2"/>
<keyword evidence="1" id="KW-0812">Transmembrane</keyword>
<keyword evidence="1" id="KW-0472">Membrane</keyword>
<feature type="transmembrane region" description="Helical" evidence="1">
    <location>
        <begin position="366"/>
        <end position="383"/>
    </location>
</feature>
<keyword evidence="2" id="KW-0732">Signal</keyword>
<feature type="transmembrane region" description="Helical" evidence="1">
    <location>
        <begin position="254"/>
        <end position="273"/>
    </location>
</feature>
<dbReference type="Pfam" id="PF13387">
    <property type="entry name" value="Lnb_N"/>
    <property type="match status" value="1"/>
</dbReference>
<dbReference type="AlphaFoldDB" id="A0A2S7WAB6"/>
<gene>
    <name evidence="5" type="ORF">BTO13_04520</name>
</gene>
<feature type="domain" description="Lnb-like transmembrane" evidence="4">
    <location>
        <begin position="251"/>
        <end position="384"/>
    </location>
</feature>
<keyword evidence="6" id="KW-1185">Reference proteome</keyword>
<dbReference type="Pfam" id="PF25221">
    <property type="entry name" value="5TMH_Lnb"/>
    <property type="match status" value="1"/>
</dbReference>
<feature type="transmembrane region" description="Helical" evidence="1">
    <location>
        <begin position="285"/>
        <end position="306"/>
    </location>
</feature>
<sequence>MIKKYAFLILFSLFFNSLQSQVQLSVYSEISIVTTGPGTELYEAFGHSAIRVKDPMLQLDLIYNYGMFDFNQPNFYSNFVKGKLLYTLGRYPFSTFLQSYYQDKRWVKQQVLNLTQQEKQAFFNYLENNALPQNSDYLYDPYFDNCATKLRDITSSVLKNKLHFGEENLPKNQTFRQLMNQEIPWNSWGSFGINVALGSKLDKKASVEGFMYLPKYIYSIFKNSKITNQGNSENLVKNEEILLDFKNLAPKTSLFSPFLIFLIFSIIGIYITFSDIKNQKRAKWLDVTIFSFTGIVGILIVFLWFFTNHSTTPNNFNFLWAFAPNFLIAFFLFKEKPPKWIAKYVKLLIVFLSLIPILWLLKIQEFPMAVIPLLLLFAVRFWFLTHKNLYK</sequence>
<dbReference type="RefSeq" id="WP_105045718.1">
    <property type="nucleotide sequence ID" value="NZ_CP150662.1"/>
</dbReference>
<reference evidence="5 6" key="1">
    <citation type="submission" date="2016-12" db="EMBL/GenBank/DDBJ databases">
        <title>Trade-off between light-utilization and light-protection in marine flavobacteria.</title>
        <authorList>
            <person name="Kumagai Y."/>
            <person name="Yoshizawa S."/>
            <person name="Kogure K."/>
            <person name="Iwasaki W."/>
        </authorList>
    </citation>
    <scope>NUCLEOTIDE SEQUENCE [LARGE SCALE GENOMIC DNA]</scope>
    <source>
        <strain evidence="5 6">KCTC 22729</strain>
    </source>
</reference>
<feature type="transmembrane region" description="Helical" evidence="1">
    <location>
        <begin position="340"/>
        <end position="360"/>
    </location>
</feature>
<comment type="caution">
    <text evidence="5">The sequence shown here is derived from an EMBL/GenBank/DDBJ whole genome shotgun (WGS) entry which is preliminary data.</text>
</comment>
<name>A0A2S7WAB6_9FLAO</name>
<evidence type="ECO:0000259" key="4">
    <source>
        <dbReference type="Pfam" id="PF25221"/>
    </source>
</evidence>
<protein>
    <submittedName>
        <fullName evidence="5">Uncharacterized protein</fullName>
    </submittedName>
</protein>
<feature type="signal peptide" evidence="2">
    <location>
        <begin position="1"/>
        <end position="20"/>
    </location>
</feature>
<dbReference type="EMBL" id="MSCL01000001">
    <property type="protein sequence ID" value="PQJ74568.1"/>
    <property type="molecule type" value="Genomic_DNA"/>
</dbReference>
<dbReference type="Proteomes" id="UP000237608">
    <property type="component" value="Unassembled WGS sequence"/>
</dbReference>
<evidence type="ECO:0000256" key="1">
    <source>
        <dbReference type="SAM" id="Phobius"/>
    </source>
</evidence>
<feature type="domain" description="Lnb N-terminal periplasmic" evidence="3">
    <location>
        <begin position="29"/>
        <end position="180"/>
    </location>
</feature>
<accession>A0A2S7WAB6</accession>
<keyword evidence="1" id="KW-1133">Transmembrane helix</keyword>
<evidence type="ECO:0000313" key="6">
    <source>
        <dbReference type="Proteomes" id="UP000237608"/>
    </source>
</evidence>